<accession>A0AAV4LZS9</accession>
<dbReference type="FunFam" id="1.50.40.10:FF:000138">
    <property type="entry name" value="Mitochondrial phosphate carrier protein 3"/>
    <property type="match status" value="1"/>
</dbReference>
<dbReference type="RefSeq" id="XP_067717522.1">
    <property type="nucleotide sequence ID" value="XM_067861421.1"/>
</dbReference>
<keyword evidence="8" id="KW-0496">Mitochondrion</keyword>
<evidence type="ECO:0000313" key="12">
    <source>
        <dbReference type="EMBL" id="GIX65453.1"/>
    </source>
</evidence>
<dbReference type="SUPFAM" id="SSF103506">
    <property type="entry name" value="Mitochondrial carrier"/>
    <property type="match status" value="1"/>
</dbReference>
<dbReference type="InterPro" id="IPR023395">
    <property type="entry name" value="MCP_dom_sf"/>
</dbReference>
<dbReference type="GO" id="GO:0005315">
    <property type="term" value="F:phosphate transmembrane transporter activity"/>
    <property type="evidence" value="ECO:0007669"/>
    <property type="project" value="InterPro"/>
</dbReference>
<evidence type="ECO:0000256" key="3">
    <source>
        <dbReference type="ARBA" id="ARBA00022448"/>
    </source>
</evidence>
<evidence type="ECO:0000256" key="9">
    <source>
        <dbReference type="ARBA" id="ARBA00023136"/>
    </source>
</evidence>
<comment type="similarity">
    <text evidence="2 11">Belongs to the mitochondrial carrier (TC 2.A.29) family.</text>
</comment>
<evidence type="ECO:0000256" key="8">
    <source>
        <dbReference type="ARBA" id="ARBA00023128"/>
    </source>
</evidence>
<name>A0AAV4LZS9_BABCB</name>
<feature type="repeat" description="Solcar" evidence="10">
    <location>
        <begin position="16"/>
        <end position="100"/>
    </location>
</feature>
<feature type="repeat" description="Solcar" evidence="10">
    <location>
        <begin position="231"/>
        <end position="312"/>
    </location>
</feature>
<dbReference type="Proteomes" id="UP001497744">
    <property type="component" value="Unassembled WGS sequence"/>
</dbReference>
<keyword evidence="4 10" id="KW-0812">Transmembrane</keyword>
<evidence type="ECO:0000256" key="2">
    <source>
        <dbReference type="ARBA" id="ARBA00006375"/>
    </source>
</evidence>
<evidence type="ECO:0000256" key="6">
    <source>
        <dbReference type="ARBA" id="ARBA00022792"/>
    </source>
</evidence>
<evidence type="ECO:0000256" key="10">
    <source>
        <dbReference type="PROSITE-ProRule" id="PRU00282"/>
    </source>
</evidence>
<dbReference type="PANTHER" id="PTHR45671">
    <property type="entry name" value="SOLUTE CARRIER FAMILY 25 (MITOCHONDRIAL CARRIER PHOSPHATE CARRIER), MEMBER 3, LIKE-RELATED-RELATED"/>
    <property type="match status" value="1"/>
</dbReference>
<comment type="caution">
    <text evidence="12">The sequence shown here is derived from an EMBL/GenBank/DDBJ whole genome shotgun (WGS) entry which is preliminary data.</text>
</comment>
<keyword evidence="9 10" id="KW-0472">Membrane</keyword>
<comment type="subcellular location">
    <subcellularLocation>
        <location evidence="1">Mitochondrion inner membrane</location>
        <topology evidence="1">Multi-pass membrane protein</topology>
    </subcellularLocation>
</comment>
<evidence type="ECO:0000256" key="7">
    <source>
        <dbReference type="ARBA" id="ARBA00022989"/>
    </source>
</evidence>
<dbReference type="PANTHER" id="PTHR45671:SF10">
    <property type="entry name" value="SOLUTE CARRIER FAMILY 25 MEMBER 3"/>
    <property type="match status" value="1"/>
</dbReference>
<keyword evidence="13" id="KW-1185">Reference proteome</keyword>
<evidence type="ECO:0000256" key="4">
    <source>
        <dbReference type="ARBA" id="ARBA00022692"/>
    </source>
</evidence>
<evidence type="ECO:0000256" key="1">
    <source>
        <dbReference type="ARBA" id="ARBA00004448"/>
    </source>
</evidence>
<dbReference type="InterPro" id="IPR044677">
    <property type="entry name" value="SLC25A3/Pic2/Mir1-like"/>
</dbReference>
<organism evidence="12 13">
    <name type="scientific">Babesia caballi</name>
    <dbReference type="NCBI Taxonomy" id="5871"/>
    <lineage>
        <taxon>Eukaryota</taxon>
        <taxon>Sar</taxon>
        <taxon>Alveolata</taxon>
        <taxon>Apicomplexa</taxon>
        <taxon>Aconoidasida</taxon>
        <taxon>Piroplasmida</taxon>
        <taxon>Babesiidae</taxon>
        <taxon>Babesia</taxon>
    </lineage>
</organism>
<proteinExistence type="inferred from homology"/>
<dbReference type="GeneID" id="94196934"/>
<evidence type="ECO:0000256" key="11">
    <source>
        <dbReference type="RuleBase" id="RU000488"/>
    </source>
</evidence>
<dbReference type="PROSITE" id="PS50920">
    <property type="entry name" value="SOLCAR"/>
    <property type="match status" value="2"/>
</dbReference>
<dbReference type="AlphaFoldDB" id="A0AAV4LZS9"/>
<evidence type="ECO:0000313" key="13">
    <source>
        <dbReference type="Proteomes" id="UP001497744"/>
    </source>
</evidence>
<dbReference type="GO" id="GO:1990547">
    <property type="term" value="P:mitochondrial phosphate ion transmembrane transport"/>
    <property type="evidence" value="ECO:0007669"/>
    <property type="project" value="InterPro"/>
</dbReference>
<dbReference type="InterPro" id="IPR018108">
    <property type="entry name" value="MCP_transmembrane"/>
</dbReference>
<evidence type="ECO:0000256" key="5">
    <source>
        <dbReference type="ARBA" id="ARBA00022737"/>
    </source>
</evidence>
<keyword evidence="5" id="KW-0677">Repeat</keyword>
<protein>
    <submittedName>
        <fullName evidence="12">Mitochondrial phosphate carrier protein</fullName>
    </submittedName>
</protein>
<dbReference type="GO" id="GO:0005743">
    <property type="term" value="C:mitochondrial inner membrane"/>
    <property type="evidence" value="ECO:0007669"/>
    <property type="project" value="UniProtKB-SubCell"/>
</dbReference>
<gene>
    <name evidence="12" type="ORF">BcabD6B2_48880</name>
</gene>
<dbReference type="EMBL" id="BPLF01000004">
    <property type="protein sequence ID" value="GIX65453.1"/>
    <property type="molecule type" value="Genomic_DNA"/>
</dbReference>
<sequence length="337" mass="37491">MCADQLPTVEKKHDASYYGKCMIGGVLSCGLTHTLVTPLDLTKCRMQTNPKQYKGLLSGVSLIKSQEGFGGLFRGWQPTLLGYSLQGLGKFGLYEMFKDVYGNMAGKENAEKYKGLTWLAASASAEVFADVLLCPWEMIKVKVQTSPLSEEWSNNLFTSTRRMWMIREDSGFPVSARYARRNNAVQFGSLKALWSRQVPYTMAKFYFFEKVVNFFYSNVLTKPKEEYSKTTQLSVTFASGYLAGIICAIVSHPADSLISQLGKAENRGKGVLQIASETGYLNLFTRGLATRILMIGTLTGLQWWIYDTFKVRCAWKVADGVAQAYVGLQTSGGGKKQ</sequence>
<keyword evidence="7" id="KW-1133">Transmembrane helix</keyword>
<dbReference type="Gene3D" id="1.50.40.10">
    <property type="entry name" value="Mitochondrial carrier domain"/>
    <property type="match status" value="2"/>
</dbReference>
<reference evidence="12 13" key="1">
    <citation type="submission" date="2021-06" db="EMBL/GenBank/DDBJ databases">
        <title>Genome sequence of Babesia caballi.</title>
        <authorList>
            <person name="Yamagishi J."/>
            <person name="Kidaka T."/>
            <person name="Ochi A."/>
        </authorList>
    </citation>
    <scope>NUCLEOTIDE SEQUENCE [LARGE SCALE GENOMIC DNA]</scope>
    <source>
        <strain evidence="12">USDA-D6B2</strain>
    </source>
</reference>
<keyword evidence="3 11" id="KW-0813">Transport</keyword>
<keyword evidence="6" id="KW-0999">Mitochondrion inner membrane</keyword>
<dbReference type="Pfam" id="PF00153">
    <property type="entry name" value="Mito_carr"/>
    <property type="match status" value="1"/>
</dbReference>